<dbReference type="InterPro" id="IPR023827">
    <property type="entry name" value="Peptidase_S8_Asp-AS"/>
</dbReference>
<dbReference type="Gene3D" id="3.40.50.200">
    <property type="entry name" value="Peptidase S8/S53 domain"/>
    <property type="match status" value="1"/>
</dbReference>
<dbReference type="GO" id="GO:0004252">
    <property type="term" value="F:serine-type endopeptidase activity"/>
    <property type="evidence" value="ECO:0007669"/>
    <property type="project" value="InterPro"/>
</dbReference>
<evidence type="ECO:0000256" key="2">
    <source>
        <dbReference type="ARBA" id="ARBA00022670"/>
    </source>
</evidence>
<dbReference type="PRINTS" id="PR00723">
    <property type="entry name" value="SUBTILISIN"/>
</dbReference>
<reference evidence="7" key="1">
    <citation type="submission" date="2021-06" db="EMBL/GenBank/DDBJ databases">
        <title>Sequencing of actinobacteria type strains.</title>
        <authorList>
            <person name="Nguyen G.-S."/>
            <person name="Wentzel A."/>
        </authorList>
    </citation>
    <scope>NUCLEOTIDE SEQUENCE</scope>
    <source>
        <strain evidence="7">P38-E01</strain>
    </source>
</reference>
<evidence type="ECO:0000256" key="5">
    <source>
        <dbReference type="PROSITE-ProRule" id="PRU01240"/>
    </source>
</evidence>
<proteinExistence type="inferred from homology"/>
<accession>A0A949N000</accession>
<dbReference type="InterPro" id="IPR036852">
    <property type="entry name" value="Peptidase_S8/S53_dom_sf"/>
</dbReference>
<dbReference type="GO" id="GO:0005886">
    <property type="term" value="C:plasma membrane"/>
    <property type="evidence" value="ECO:0007669"/>
    <property type="project" value="TreeGrafter"/>
</dbReference>
<dbReference type="Pfam" id="PF00082">
    <property type="entry name" value="Peptidase_S8"/>
    <property type="match status" value="1"/>
</dbReference>
<keyword evidence="4" id="KW-0720">Serine protease</keyword>
<dbReference type="PANTHER" id="PTHR42884">
    <property type="entry name" value="PROPROTEIN CONVERTASE SUBTILISIN/KEXIN-RELATED"/>
    <property type="match status" value="1"/>
</dbReference>
<dbReference type="AlphaFoldDB" id="A0A949N000"/>
<keyword evidence="2" id="KW-0645">Protease</keyword>
<dbReference type="InterPro" id="IPR000209">
    <property type="entry name" value="Peptidase_S8/S53_dom"/>
</dbReference>
<evidence type="ECO:0000256" key="3">
    <source>
        <dbReference type="ARBA" id="ARBA00022801"/>
    </source>
</evidence>
<protein>
    <submittedName>
        <fullName evidence="7">S8 family serine peptidase</fullName>
    </submittedName>
</protein>
<organism evidence="7 8">
    <name type="scientific">Streptomyces tardus</name>
    <dbReference type="NCBI Taxonomy" id="2780544"/>
    <lineage>
        <taxon>Bacteria</taxon>
        <taxon>Bacillati</taxon>
        <taxon>Actinomycetota</taxon>
        <taxon>Actinomycetes</taxon>
        <taxon>Kitasatosporales</taxon>
        <taxon>Streptomycetaceae</taxon>
        <taxon>Streptomyces</taxon>
    </lineage>
</organism>
<gene>
    <name evidence="7" type="ORF">JGS22_000110</name>
</gene>
<comment type="caution">
    <text evidence="5">Lacks conserved residue(s) required for the propagation of feature annotation.</text>
</comment>
<evidence type="ECO:0000313" key="7">
    <source>
        <dbReference type="EMBL" id="MBU7596075.1"/>
    </source>
</evidence>
<feature type="domain" description="Peptidase S8/S53" evidence="6">
    <location>
        <begin position="15"/>
        <end position="72"/>
    </location>
</feature>
<dbReference type="GO" id="GO:0016485">
    <property type="term" value="P:protein processing"/>
    <property type="evidence" value="ECO:0007669"/>
    <property type="project" value="TreeGrafter"/>
</dbReference>
<evidence type="ECO:0000256" key="1">
    <source>
        <dbReference type="ARBA" id="ARBA00011073"/>
    </source>
</evidence>
<dbReference type="Proteomes" id="UP000694501">
    <property type="component" value="Unassembled WGS sequence"/>
</dbReference>
<dbReference type="PROSITE" id="PS00136">
    <property type="entry name" value="SUBTILASE_ASP"/>
    <property type="match status" value="1"/>
</dbReference>
<comment type="similarity">
    <text evidence="1 5">Belongs to the peptidase S8 family.</text>
</comment>
<sequence length="78" mass="7926">MNYLNAAKAWEESTGEGVTVAVIDDGVDGSHPDLKRNVLNGRNFTGSAGEANAETKNDHGTAMAGLIAAHGSGADGEN</sequence>
<comment type="caution">
    <text evidence="7">The sequence shown here is derived from an EMBL/GenBank/DDBJ whole genome shotgun (WGS) entry which is preliminary data.</text>
</comment>
<name>A0A949N000_9ACTN</name>
<keyword evidence="3" id="KW-0378">Hydrolase</keyword>
<dbReference type="InterPro" id="IPR015500">
    <property type="entry name" value="Peptidase_S8_subtilisin-rel"/>
</dbReference>
<dbReference type="PANTHER" id="PTHR42884:SF14">
    <property type="entry name" value="NEUROENDOCRINE CONVERTASE 1"/>
    <property type="match status" value="1"/>
</dbReference>
<evidence type="ECO:0000256" key="4">
    <source>
        <dbReference type="ARBA" id="ARBA00022825"/>
    </source>
</evidence>
<dbReference type="PROSITE" id="PS51892">
    <property type="entry name" value="SUBTILASE"/>
    <property type="match status" value="1"/>
</dbReference>
<evidence type="ECO:0000313" key="8">
    <source>
        <dbReference type="Proteomes" id="UP000694501"/>
    </source>
</evidence>
<keyword evidence="8" id="KW-1185">Reference proteome</keyword>
<evidence type="ECO:0000259" key="6">
    <source>
        <dbReference type="Pfam" id="PF00082"/>
    </source>
</evidence>
<dbReference type="EMBL" id="JAELVF020000001">
    <property type="protein sequence ID" value="MBU7596075.1"/>
    <property type="molecule type" value="Genomic_DNA"/>
</dbReference>
<dbReference type="SUPFAM" id="SSF52743">
    <property type="entry name" value="Subtilisin-like"/>
    <property type="match status" value="1"/>
</dbReference>